<dbReference type="AlphaFoldDB" id="A0A3A3GHF2"/>
<accession>A0A3A3GHF2</accession>
<evidence type="ECO:0000256" key="1">
    <source>
        <dbReference type="SAM" id="SignalP"/>
    </source>
</evidence>
<dbReference type="EMBL" id="QYUQ01000002">
    <property type="protein sequence ID" value="RJG00330.1"/>
    <property type="molecule type" value="Genomic_DNA"/>
</dbReference>
<feature type="domain" description="DUF4124" evidence="2">
    <location>
        <begin position="15"/>
        <end position="64"/>
    </location>
</feature>
<evidence type="ECO:0000313" key="4">
    <source>
        <dbReference type="Proteomes" id="UP000266327"/>
    </source>
</evidence>
<dbReference type="Proteomes" id="UP000266327">
    <property type="component" value="Unassembled WGS sequence"/>
</dbReference>
<proteinExistence type="predicted"/>
<feature type="chain" id="PRO_5017453371" evidence="1">
    <location>
        <begin position="24"/>
        <end position="167"/>
    </location>
</feature>
<sequence>MQKCILSVGLSVVAVSFCPTSQAINKCATPDGKVVYTDAPCPHATKKTELRVNAATPPPAAADRMPADMDVKLLKSMQTSRRTKEITYELELLDGQIVRLGNDRDLDMQRLYERRSRANNNLAGATLEQSINTEMQALNGVHDSKVKIIQDKQKVLRAELDSLKAGK</sequence>
<reference evidence="4" key="1">
    <citation type="submission" date="2018-09" db="EMBL/GenBank/DDBJ databases">
        <authorList>
            <person name="Zhu H."/>
        </authorList>
    </citation>
    <scope>NUCLEOTIDE SEQUENCE [LARGE SCALE GENOMIC DNA]</scope>
    <source>
        <strain evidence="4">K1S02-23</strain>
    </source>
</reference>
<dbReference type="OrthoDB" id="8904499at2"/>
<feature type="signal peptide" evidence="1">
    <location>
        <begin position="1"/>
        <end position="23"/>
    </location>
</feature>
<keyword evidence="1" id="KW-0732">Signal</keyword>
<protein>
    <submittedName>
        <fullName evidence="3">DUF4124 domain-containing protein</fullName>
    </submittedName>
</protein>
<name>A0A3A3GHF2_9BURK</name>
<evidence type="ECO:0000313" key="3">
    <source>
        <dbReference type="EMBL" id="RJG00330.1"/>
    </source>
</evidence>
<comment type="caution">
    <text evidence="3">The sequence shown here is derived from an EMBL/GenBank/DDBJ whole genome shotgun (WGS) entry which is preliminary data.</text>
</comment>
<organism evidence="3 4">
    <name type="scientific">Noviherbaspirillum sedimenti</name>
    <dbReference type="NCBI Taxonomy" id="2320865"/>
    <lineage>
        <taxon>Bacteria</taxon>
        <taxon>Pseudomonadati</taxon>
        <taxon>Pseudomonadota</taxon>
        <taxon>Betaproteobacteria</taxon>
        <taxon>Burkholderiales</taxon>
        <taxon>Oxalobacteraceae</taxon>
        <taxon>Noviherbaspirillum</taxon>
    </lineage>
</organism>
<dbReference type="Pfam" id="PF13511">
    <property type="entry name" value="DUF4124"/>
    <property type="match status" value="1"/>
</dbReference>
<keyword evidence="4" id="KW-1185">Reference proteome</keyword>
<dbReference type="InterPro" id="IPR025392">
    <property type="entry name" value="DUF4124"/>
</dbReference>
<evidence type="ECO:0000259" key="2">
    <source>
        <dbReference type="Pfam" id="PF13511"/>
    </source>
</evidence>
<gene>
    <name evidence="3" type="ORF">D3878_01025</name>
</gene>